<evidence type="ECO:0008006" key="4">
    <source>
        <dbReference type="Google" id="ProtNLM"/>
    </source>
</evidence>
<keyword evidence="1" id="KW-0732">Signal</keyword>
<evidence type="ECO:0000256" key="1">
    <source>
        <dbReference type="SAM" id="SignalP"/>
    </source>
</evidence>
<keyword evidence="3" id="KW-1185">Reference proteome</keyword>
<evidence type="ECO:0000313" key="2">
    <source>
        <dbReference type="EMBL" id="CAG9623227.1"/>
    </source>
</evidence>
<dbReference type="RefSeq" id="WP_230504482.1">
    <property type="nucleotide sequence ID" value="NZ_CAKJTJ010000039.1"/>
</dbReference>
<dbReference type="EMBL" id="CAKJTJ010000039">
    <property type="protein sequence ID" value="CAG9623227.1"/>
    <property type="molecule type" value="Genomic_DNA"/>
</dbReference>
<name>A0ABM8YTI8_9BACI</name>
<dbReference type="Proteomes" id="UP000789833">
    <property type="component" value="Unassembled WGS sequence"/>
</dbReference>
<gene>
    <name evidence="2" type="ORF">BACCIP111883_04023</name>
</gene>
<feature type="chain" id="PRO_5047040750" description="Glycosyltransferase" evidence="1">
    <location>
        <begin position="22"/>
        <end position="216"/>
    </location>
</feature>
<accession>A0ABM8YTI8</accession>
<protein>
    <recommendedName>
        <fullName evidence="4">Glycosyltransferase</fullName>
    </recommendedName>
</protein>
<proteinExistence type="predicted"/>
<reference evidence="2 3" key="1">
    <citation type="submission" date="2021-10" db="EMBL/GenBank/DDBJ databases">
        <authorList>
            <person name="Criscuolo A."/>
        </authorList>
    </citation>
    <scope>NUCLEOTIDE SEQUENCE [LARGE SCALE GENOMIC DNA]</scope>
    <source>
        <strain evidence="3">CIP 111883</strain>
    </source>
</reference>
<comment type="caution">
    <text evidence="2">The sequence shown here is derived from an EMBL/GenBank/DDBJ whole genome shotgun (WGS) entry which is preliminary data.</text>
</comment>
<organism evidence="2 3">
    <name type="scientific">Sutcliffiella rhizosphaerae</name>
    <dbReference type="NCBI Taxonomy" id="2880967"/>
    <lineage>
        <taxon>Bacteria</taxon>
        <taxon>Bacillati</taxon>
        <taxon>Bacillota</taxon>
        <taxon>Bacilli</taxon>
        <taxon>Bacillales</taxon>
        <taxon>Bacillaceae</taxon>
        <taxon>Sutcliffiella</taxon>
    </lineage>
</organism>
<sequence length="216" mass="24779">MKKQCLKLTILLMAFSLFFTALDVKATGNNECKQNSCMSKQAIELKDDLRRLWIDHAIWTRNYIVSDIAGLEDQKVVLERLLRNQEDIGNAIKKYYGEDAGNKLAELLKEHILIAGKIVDAAKSGDQESVKKYNKDWYRNADDIAKFLSTANPNWNNEELKKLLYMHLEFVTADVLARLNKDWAKDVTTFDQGVDHLIIIADVLSKGIIKQFPNQF</sequence>
<feature type="signal peptide" evidence="1">
    <location>
        <begin position="1"/>
        <end position="21"/>
    </location>
</feature>
<evidence type="ECO:0000313" key="3">
    <source>
        <dbReference type="Proteomes" id="UP000789833"/>
    </source>
</evidence>